<accession>A0A246JHW1</accession>
<evidence type="ECO:0000313" key="2">
    <source>
        <dbReference type="EMBL" id="OWQ92214.1"/>
    </source>
</evidence>
<dbReference type="EMBL" id="NIOF01000002">
    <property type="protein sequence ID" value="OWQ92214.1"/>
    <property type="molecule type" value="Genomic_DNA"/>
</dbReference>
<evidence type="ECO:0000256" key="1">
    <source>
        <dbReference type="SAM" id="MobiDB-lite"/>
    </source>
</evidence>
<keyword evidence="3" id="KW-1185">Reference proteome</keyword>
<feature type="region of interest" description="Disordered" evidence="1">
    <location>
        <begin position="253"/>
        <end position="273"/>
    </location>
</feature>
<evidence type="ECO:0000313" key="3">
    <source>
        <dbReference type="Proteomes" id="UP000197468"/>
    </source>
</evidence>
<dbReference type="RefSeq" id="WP_088384223.1">
    <property type="nucleotide sequence ID" value="NZ_NIOF01000002.1"/>
</dbReference>
<name>A0A246JHW1_9BURK</name>
<organism evidence="2 3">
    <name type="scientific">Roseateles aquatilis</name>
    <dbReference type="NCBI Taxonomy" id="431061"/>
    <lineage>
        <taxon>Bacteria</taxon>
        <taxon>Pseudomonadati</taxon>
        <taxon>Pseudomonadota</taxon>
        <taxon>Betaproteobacteria</taxon>
        <taxon>Burkholderiales</taxon>
        <taxon>Sphaerotilaceae</taxon>
        <taxon>Roseateles</taxon>
    </lineage>
</organism>
<dbReference type="Proteomes" id="UP000197468">
    <property type="component" value="Unassembled WGS sequence"/>
</dbReference>
<protein>
    <submittedName>
        <fullName evidence="2">Uncharacterized protein</fullName>
    </submittedName>
</protein>
<proteinExistence type="predicted"/>
<dbReference type="AlphaFoldDB" id="A0A246JHW1"/>
<gene>
    <name evidence="2" type="ORF">CDN99_07690</name>
</gene>
<comment type="caution">
    <text evidence="2">The sequence shown here is derived from an EMBL/GenBank/DDBJ whole genome shotgun (WGS) entry which is preliminary data.</text>
</comment>
<sequence>MDPPFDAVETPTQDQSHFLGSLNHKYTAPATHAFNECLEGINNDKLLTLAGESPFDPTFHALCLAALDLRQSPRDHVRRPAKEVIRIAGKLLSKVDPRPSSSRLDLGRHLLAAARVTLQDLFDETYPERNQQAFRPRTRAMQAHARAYRDSFGQVRCAALPNVDFILDAKGKVAYAFTAIDPSRAGSAGTPGAAAARAVPVSVFQRWMSDTSGLDFSAADAALVQWPANPAARDADELGVEFGVLARPPSGFELTLSPPPSAGHSNVDGSPEQRLEAALQRPLSKEKSDRLLIARICSAQFGAGTGDVLVDTNDRYWQLNASHAFPDDCSMASLARGGSPALLAQVDAMSSSAPFSPRTRQAIGALKPAMAQEFLESACENLLQEYRQLMEEALGKAGAIQAQFTQEAMERGVLGLKIIHDCLERVGDLSPHRLREIMSAPTNLAQFCPEDALTAHAAVTREHPDLLQRSPIDFRKRFDAMRAEMHQKGSHSPLD</sequence>
<reference evidence="2 3" key="1">
    <citation type="journal article" date="2008" name="Int. J. Syst. Evol. Microbiol.">
        <title>Description of Roseateles aquatilis sp. nov. and Roseateles terrae sp. nov., in the class Betaproteobacteria, and emended description of the genus Roseateles.</title>
        <authorList>
            <person name="Gomila M."/>
            <person name="Bowien B."/>
            <person name="Falsen E."/>
            <person name="Moore E.R."/>
            <person name="Lalucat J."/>
        </authorList>
    </citation>
    <scope>NUCLEOTIDE SEQUENCE [LARGE SCALE GENOMIC DNA]</scope>
    <source>
        <strain evidence="2 3">CCUG 48205</strain>
    </source>
</reference>